<evidence type="ECO:0000313" key="2">
    <source>
        <dbReference type="EMBL" id="KAK2562651.1"/>
    </source>
</evidence>
<dbReference type="AlphaFoldDB" id="A0AAD9V633"/>
<keyword evidence="3" id="KW-1185">Reference proteome</keyword>
<accession>A0AAD9V633</accession>
<name>A0AAD9V633_ACRCE</name>
<reference evidence="2" key="2">
    <citation type="journal article" date="2023" name="Science">
        <title>Genomic signatures of disease resistance in endangered staghorn corals.</title>
        <authorList>
            <person name="Vollmer S.V."/>
            <person name="Selwyn J.D."/>
            <person name="Despard B.A."/>
            <person name="Roesel C.L."/>
        </authorList>
    </citation>
    <scope>NUCLEOTIDE SEQUENCE</scope>
    <source>
        <strain evidence="2">K2</strain>
    </source>
</reference>
<evidence type="ECO:0000313" key="3">
    <source>
        <dbReference type="Proteomes" id="UP001249851"/>
    </source>
</evidence>
<keyword evidence="1" id="KW-0732">Signal</keyword>
<organism evidence="2 3">
    <name type="scientific">Acropora cervicornis</name>
    <name type="common">Staghorn coral</name>
    <dbReference type="NCBI Taxonomy" id="6130"/>
    <lineage>
        <taxon>Eukaryota</taxon>
        <taxon>Metazoa</taxon>
        <taxon>Cnidaria</taxon>
        <taxon>Anthozoa</taxon>
        <taxon>Hexacorallia</taxon>
        <taxon>Scleractinia</taxon>
        <taxon>Astrocoeniina</taxon>
        <taxon>Acroporidae</taxon>
        <taxon>Acropora</taxon>
    </lineage>
</organism>
<sequence>MKWMALIAVLVCVEVRTAAVGGNALKREIKIDRRSPWEYAMLKHLLGNPKENPNTAKAVQGVRRTTKLHKLCSGKIKLHDKWSKDKLIYDKIICGMFTRKDIYKKHEEHVAKLLSRKSDNNLDEQKAELIRAVNQMVRAAGPLPTLQFNG</sequence>
<protein>
    <submittedName>
        <fullName evidence="2">Uncharacterized protein</fullName>
    </submittedName>
</protein>
<evidence type="ECO:0000256" key="1">
    <source>
        <dbReference type="SAM" id="SignalP"/>
    </source>
</evidence>
<feature type="chain" id="PRO_5042179909" evidence="1">
    <location>
        <begin position="20"/>
        <end position="150"/>
    </location>
</feature>
<reference evidence="2" key="1">
    <citation type="journal article" date="2023" name="G3 (Bethesda)">
        <title>Whole genome assembly and annotation of the endangered Caribbean coral Acropora cervicornis.</title>
        <authorList>
            <person name="Selwyn J.D."/>
            <person name="Vollmer S.V."/>
        </authorList>
    </citation>
    <scope>NUCLEOTIDE SEQUENCE</scope>
    <source>
        <strain evidence="2">K2</strain>
    </source>
</reference>
<dbReference type="Proteomes" id="UP001249851">
    <property type="component" value="Unassembled WGS sequence"/>
</dbReference>
<feature type="signal peptide" evidence="1">
    <location>
        <begin position="1"/>
        <end position="19"/>
    </location>
</feature>
<dbReference type="EMBL" id="JARQWQ010000028">
    <property type="protein sequence ID" value="KAK2562651.1"/>
    <property type="molecule type" value="Genomic_DNA"/>
</dbReference>
<proteinExistence type="predicted"/>
<gene>
    <name evidence="2" type="ORF">P5673_014342</name>
</gene>
<comment type="caution">
    <text evidence="2">The sequence shown here is derived from an EMBL/GenBank/DDBJ whole genome shotgun (WGS) entry which is preliminary data.</text>
</comment>